<dbReference type="PROSITE" id="PS50158">
    <property type="entry name" value="ZF_CCHC"/>
    <property type="match status" value="1"/>
</dbReference>
<keyword evidence="1" id="KW-0862">Zinc</keyword>
<dbReference type="GO" id="GO:0008270">
    <property type="term" value="F:zinc ion binding"/>
    <property type="evidence" value="ECO:0007669"/>
    <property type="project" value="UniProtKB-KW"/>
</dbReference>
<feature type="domain" description="CCHC-type" evidence="4">
    <location>
        <begin position="549"/>
        <end position="564"/>
    </location>
</feature>
<feature type="compositionally biased region" description="Basic and acidic residues" evidence="3">
    <location>
        <begin position="294"/>
        <end position="308"/>
    </location>
</feature>
<keyword evidence="1" id="KW-0479">Metal-binding</keyword>
<dbReference type="AlphaFoldDB" id="A0A7E5W7W0"/>
<dbReference type="InterPro" id="IPR001878">
    <property type="entry name" value="Znf_CCHC"/>
</dbReference>
<accession>A0A7E5W7W0</accession>
<gene>
    <name evidence="6" type="primary">LOC113500206</name>
</gene>
<reference evidence="6" key="1">
    <citation type="submission" date="2025-08" db="UniProtKB">
        <authorList>
            <consortium name="RefSeq"/>
        </authorList>
    </citation>
    <scope>IDENTIFICATION</scope>
</reference>
<dbReference type="InterPro" id="IPR036875">
    <property type="entry name" value="Znf_CCHC_sf"/>
</dbReference>
<keyword evidence="2" id="KW-0175">Coiled coil</keyword>
<dbReference type="GO" id="GO:0003676">
    <property type="term" value="F:nucleic acid binding"/>
    <property type="evidence" value="ECO:0007669"/>
    <property type="project" value="InterPro"/>
</dbReference>
<dbReference type="RefSeq" id="XP_026736715.1">
    <property type="nucleotide sequence ID" value="XM_026880914.1"/>
</dbReference>
<dbReference type="InParanoid" id="A0A7E5W7W0"/>
<sequence>MVGTVSGSDTASSIMSVEPLRSKVLRKRPRAVKNLGSEPLSSEEDMPLPKVGAIVKRGRGRPPSTGEYVGLAKAKALLALKKGKESFLKAEDEIAESVESARAAMVRMTEVLHEDGKCDTEISTSSILKAVSTSLDVVLKVASKSGNLKGTFQRALRDAVSTISDAVETLGTRTVTEETAALQSKTTKLEVDNARLQEELADMRKELAEIRSQVSSEKIGSPVNASAATANAVVPQEELIRAIMIEVGTMVNARIEGLEERLLPEMRLRPALAADTKRTPATVKANPPLPPSLRSHDLGQPRAKKTDKAAAASAADGEWIVVSRRKKPTNKEKLSREQQLQKVQGAPKIPIARKMRTPNSTAVVLQLQPGAELQGVTYASVLSEVKEKIGGAGLGIRFRKAATGARILQVPGAESGERADVLAEQIRNAIGPGVLKVSRPVKTAELSISGFDDSVTSEEVAAVVAHTGACPVASVKVGNIREHGMSGGSVVVKCPITAASKLVGTDLQVGLVAVRVRLLEPRPHRCFRCLRNGHIAAICTDEVDRSGLCFRCGQAGHQSRNCSESPHCPICAASGKSPAHKLGAKVCIESAPNLKNSKKAQVKKTNAVPQAVADTDRVQAMTI</sequence>
<feature type="coiled-coil region" evidence="2">
    <location>
        <begin position="186"/>
        <end position="213"/>
    </location>
</feature>
<keyword evidence="5" id="KW-1185">Reference proteome</keyword>
<feature type="region of interest" description="Disordered" evidence="3">
    <location>
        <begin position="275"/>
        <end position="311"/>
    </location>
</feature>
<evidence type="ECO:0000256" key="3">
    <source>
        <dbReference type="SAM" id="MobiDB-lite"/>
    </source>
</evidence>
<dbReference type="Gene3D" id="4.10.60.10">
    <property type="entry name" value="Zinc finger, CCHC-type"/>
    <property type="match status" value="1"/>
</dbReference>
<protein>
    <submittedName>
        <fullName evidence="6">Uncharacterized protein LOC113500206</fullName>
    </submittedName>
</protein>
<evidence type="ECO:0000313" key="5">
    <source>
        <dbReference type="Proteomes" id="UP000322000"/>
    </source>
</evidence>
<evidence type="ECO:0000256" key="2">
    <source>
        <dbReference type="SAM" id="Coils"/>
    </source>
</evidence>
<evidence type="ECO:0000259" key="4">
    <source>
        <dbReference type="PROSITE" id="PS50158"/>
    </source>
</evidence>
<dbReference type="Proteomes" id="UP000322000">
    <property type="component" value="Chromosome 13"/>
</dbReference>
<keyword evidence="1" id="KW-0863">Zinc-finger</keyword>
<proteinExistence type="predicted"/>
<dbReference type="SMART" id="SM00343">
    <property type="entry name" value="ZnF_C2HC"/>
    <property type="match status" value="2"/>
</dbReference>
<dbReference type="KEGG" id="tnl:113500206"/>
<evidence type="ECO:0000256" key="1">
    <source>
        <dbReference type="PROSITE-ProRule" id="PRU00047"/>
    </source>
</evidence>
<dbReference type="GeneID" id="113500206"/>
<evidence type="ECO:0000313" key="6">
    <source>
        <dbReference type="RefSeq" id="XP_026736715.1"/>
    </source>
</evidence>
<dbReference type="SUPFAM" id="SSF57756">
    <property type="entry name" value="Retrovirus zinc finger-like domains"/>
    <property type="match status" value="1"/>
</dbReference>
<dbReference type="OrthoDB" id="7490362at2759"/>
<name>A0A7E5W7W0_TRINI</name>
<dbReference type="Pfam" id="PF00098">
    <property type="entry name" value="zf-CCHC"/>
    <property type="match status" value="1"/>
</dbReference>
<organism evidence="5 6">
    <name type="scientific">Trichoplusia ni</name>
    <name type="common">Cabbage looper</name>
    <dbReference type="NCBI Taxonomy" id="7111"/>
    <lineage>
        <taxon>Eukaryota</taxon>
        <taxon>Metazoa</taxon>
        <taxon>Ecdysozoa</taxon>
        <taxon>Arthropoda</taxon>
        <taxon>Hexapoda</taxon>
        <taxon>Insecta</taxon>
        <taxon>Pterygota</taxon>
        <taxon>Neoptera</taxon>
        <taxon>Endopterygota</taxon>
        <taxon>Lepidoptera</taxon>
        <taxon>Glossata</taxon>
        <taxon>Ditrysia</taxon>
        <taxon>Noctuoidea</taxon>
        <taxon>Noctuidae</taxon>
        <taxon>Plusiinae</taxon>
        <taxon>Trichoplusia</taxon>
    </lineage>
</organism>